<name>A0A158A0A2_9BURK</name>
<dbReference type="EMBL" id="FCOF02000005">
    <property type="protein sequence ID" value="SAK51234.1"/>
    <property type="molecule type" value="Genomic_DNA"/>
</dbReference>
<protein>
    <submittedName>
        <fullName evidence="1">Uncharacterized protein</fullName>
    </submittedName>
</protein>
<comment type="caution">
    <text evidence="1">The sequence shown here is derived from an EMBL/GenBank/DDBJ whole genome shotgun (WGS) entry which is preliminary data.</text>
</comment>
<accession>A0A158A0A2</accession>
<sequence>MRVKDERGVRRRTATLEFYLSYRDEMLAITWRIGQMGAHVERIARLSKGHLSSRLADVRLARVRRFVSRLLLRVVPDIE</sequence>
<evidence type="ECO:0000313" key="2">
    <source>
        <dbReference type="Proteomes" id="UP000054870"/>
    </source>
</evidence>
<keyword evidence="2" id="KW-1185">Reference proteome</keyword>
<reference evidence="1" key="1">
    <citation type="submission" date="2016-01" db="EMBL/GenBank/DDBJ databases">
        <authorList>
            <person name="Peeters C."/>
        </authorList>
    </citation>
    <scope>NUCLEOTIDE SEQUENCE [LARGE SCALE GENOMIC DNA]</scope>
    <source>
        <strain evidence="1">LMG 29318</strain>
    </source>
</reference>
<proteinExistence type="predicted"/>
<dbReference type="Proteomes" id="UP000054870">
    <property type="component" value="Unassembled WGS sequence"/>
</dbReference>
<dbReference type="AlphaFoldDB" id="A0A158A0A2"/>
<gene>
    <name evidence="1" type="ORF">AWB75_01530</name>
</gene>
<evidence type="ECO:0000313" key="1">
    <source>
        <dbReference type="EMBL" id="SAK51234.1"/>
    </source>
</evidence>
<organism evidence="1 2">
    <name type="scientific">Caballeronia catudaia</name>
    <dbReference type="NCBI Taxonomy" id="1777136"/>
    <lineage>
        <taxon>Bacteria</taxon>
        <taxon>Pseudomonadati</taxon>
        <taxon>Pseudomonadota</taxon>
        <taxon>Betaproteobacteria</taxon>
        <taxon>Burkholderiales</taxon>
        <taxon>Burkholderiaceae</taxon>
        <taxon>Caballeronia</taxon>
    </lineage>
</organism>